<keyword evidence="2" id="KW-1003">Cell membrane</keyword>
<protein>
    <submittedName>
        <fullName evidence="9">FtsX-like permease family protein</fullName>
    </submittedName>
</protein>
<comment type="subcellular location">
    <subcellularLocation>
        <location evidence="1">Cell membrane</location>
        <topology evidence="1">Multi-pass membrane protein</topology>
    </subcellularLocation>
</comment>
<keyword evidence="3 6" id="KW-0812">Transmembrane</keyword>
<sequence>MKRFTKTIAKEFTSGFGRFIAIMAIIALGVGFMIGVMQATPDMKNSMDKYYEENAAFDLGLKSVYAFSEDDVAEVLALQDENGKALTERAFAYTSADAPVTITRGGEADVETIARVNAVDFAALQGDGGVNRLTLVEGRFPEKPDEVVVQRKTNYILDVKVGDVITVTGDTTLDFDVPLSKSVLTESTFEVVGVVSSPDYYYFDAREVTTLGTGVLGTIFYAQESVFDLTNNMLFKYLYNNLFYEEEGHSMYTDISVLLKGSDERMAFTPAFEDFVKGRIEDYKELGAKQCVALNAELEKFASLAGDLPAAEWYVLDIVTTNLSYIGFGMNAEKVADIAGIFPVFFIVVAALVALTSMTRMVEEDRMQIGTFKALGYTNGRIMSKYMIYCCIASIVGCVVGVLFGFSLLPTIFWQAYKIMYYLPPLSLAFSPWFAVITLAVALAGTMLVTYFAARSSLKEKPSQLMQPKAPKAGKRIVLERVGFVWNHLKFKYKATLRNIFRYKRNMFMTILSVMGCTALMLVGFGLNDSVTAAIDTQFNEIVQYEALVEYSAIDEGGALESFLQGTDCEDYVSLYGEDGHVELQKDGEKFTESVELYAVKADDQKFNSFLALRNSKKSAIIDLSKNGVAISENIADGYGVAVGDSIVYRRSDGTKETLTVTAIAENYMGNYLYVDSAYYAELFGEKKDNTLFVKTGISPEDYDDLAKTLLSDSGVNGVTFTANNRKTYEGLEQTMGFVIAVLVVCAGALAAIVLYNLTNINIDERRREIATLRVLGYRKREVAGYIYRESAVLTVIGALLGLGLGVLLHMFLVTRINGVAMMFASVIGVGSYFYSLGLTVLFAGIVYAFMLIKLNKINMADSLKSNE</sequence>
<dbReference type="OrthoDB" id="5137249at2"/>
<feature type="domain" description="ABC3 transporter permease C-terminal" evidence="7">
    <location>
        <begin position="742"/>
        <end position="859"/>
    </location>
</feature>
<feature type="transmembrane region" description="Helical" evidence="6">
    <location>
        <begin position="507"/>
        <end position="527"/>
    </location>
</feature>
<evidence type="ECO:0000313" key="9">
    <source>
        <dbReference type="EMBL" id="RXZ62431.1"/>
    </source>
</evidence>
<dbReference type="Proteomes" id="UP000291269">
    <property type="component" value="Unassembled WGS sequence"/>
</dbReference>
<dbReference type="GO" id="GO:0005886">
    <property type="term" value="C:plasma membrane"/>
    <property type="evidence" value="ECO:0007669"/>
    <property type="project" value="UniProtKB-SubCell"/>
</dbReference>
<evidence type="ECO:0000256" key="5">
    <source>
        <dbReference type="ARBA" id="ARBA00023136"/>
    </source>
</evidence>
<keyword evidence="5 6" id="KW-0472">Membrane</keyword>
<evidence type="ECO:0000259" key="7">
    <source>
        <dbReference type="Pfam" id="PF02687"/>
    </source>
</evidence>
<feature type="transmembrane region" description="Helical" evidence="6">
    <location>
        <begin position="833"/>
        <end position="853"/>
    </location>
</feature>
<evidence type="ECO:0000259" key="8">
    <source>
        <dbReference type="Pfam" id="PF12704"/>
    </source>
</evidence>
<dbReference type="InterPro" id="IPR003838">
    <property type="entry name" value="ABC3_permease_C"/>
</dbReference>
<feature type="transmembrane region" description="Helical" evidence="6">
    <location>
        <begin position="386"/>
        <end position="413"/>
    </location>
</feature>
<feature type="domain" description="MacB-like periplasmic core" evidence="8">
    <location>
        <begin position="22"/>
        <end position="198"/>
    </location>
</feature>
<organism evidence="9 10">
    <name type="scientific">Candidatus Borkfalkia ceftriaxoniphila</name>
    <dbReference type="NCBI Taxonomy" id="2508949"/>
    <lineage>
        <taxon>Bacteria</taxon>
        <taxon>Bacillati</taxon>
        <taxon>Bacillota</taxon>
        <taxon>Clostridia</taxon>
        <taxon>Christensenellales</taxon>
        <taxon>Christensenellaceae</taxon>
        <taxon>Candidatus Borkfalkia</taxon>
    </lineage>
</organism>
<dbReference type="PANTHER" id="PTHR30287">
    <property type="entry name" value="MEMBRANE COMPONENT OF PREDICTED ABC SUPERFAMILY METABOLITE UPTAKE TRANSPORTER"/>
    <property type="match status" value="1"/>
</dbReference>
<proteinExistence type="predicted"/>
<dbReference type="RefSeq" id="WP_129226184.1">
    <property type="nucleotide sequence ID" value="NZ_SDOZ01000002.1"/>
</dbReference>
<dbReference type="PANTHER" id="PTHR30287:SF1">
    <property type="entry name" value="INNER MEMBRANE PROTEIN"/>
    <property type="match status" value="1"/>
</dbReference>
<dbReference type="AlphaFoldDB" id="A0A4Q2KHJ9"/>
<dbReference type="EMBL" id="SDOZ01000002">
    <property type="protein sequence ID" value="RXZ62431.1"/>
    <property type="molecule type" value="Genomic_DNA"/>
</dbReference>
<feature type="domain" description="ABC3 transporter permease C-terminal" evidence="7">
    <location>
        <begin position="341"/>
        <end position="460"/>
    </location>
</feature>
<feature type="transmembrane region" description="Helical" evidence="6">
    <location>
        <begin position="433"/>
        <end position="454"/>
    </location>
</feature>
<accession>A0A4Q2KHJ9</accession>
<feature type="transmembrane region" description="Helical" evidence="6">
    <location>
        <begin position="20"/>
        <end position="39"/>
    </location>
</feature>
<evidence type="ECO:0000256" key="4">
    <source>
        <dbReference type="ARBA" id="ARBA00022989"/>
    </source>
</evidence>
<reference evidence="9 10" key="1">
    <citation type="journal article" date="2019" name="Gut">
        <title>Antibiotics-induced monodominance of a novel gut bacterial order.</title>
        <authorList>
            <person name="Hildebrand F."/>
            <person name="Moitinho-Silva L."/>
            <person name="Blasche S."/>
            <person name="Jahn M.T."/>
            <person name="Gossmann T.I."/>
            <person name="Heuerta-Cepas J."/>
            <person name="Hercog R."/>
            <person name="Luetge M."/>
            <person name="Bahram M."/>
            <person name="Pryszlak A."/>
            <person name="Alves R.J."/>
            <person name="Waszak S.M."/>
            <person name="Zhu A."/>
            <person name="Ye L."/>
            <person name="Costea P.I."/>
            <person name="Aalvink S."/>
            <person name="Belzer C."/>
            <person name="Forslund S.K."/>
            <person name="Sunagawa S."/>
            <person name="Hentschel U."/>
            <person name="Merten C."/>
            <person name="Patil K.R."/>
            <person name="Benes V."/>
            <person name="Bork P."/>
        </authorList>
    </citation>
    <scope>NUCLEOTIDE SEQUENCE [LARGE SCALE GENOMIC DNA]</scope>
    <source>
        <strain evidence="9 10">HDS1380</strain>
    </source>
</reference>
<dbReference type="InterPro" id="IPR025857">
    <property type="entry name" value="MacB_PCD"/>
</dbReference>
<feature type="transmembrane region" description="Helical" evidence="6">
    <location>
        <begin position="736"/>
        <end position="758"/>
    </location>
</feature>
<dbReference type="Pfam" id="PF02687">
    <property type="entry name" value="FtsX"/>
    <property type="match status" value="2"/>
</dbReference>
<dbReference type="Pfam" id="PF12704">
    <property type="entry name" value="MacB_PCD"/>
    <property type="match status" value="1"/>
</dbReference>
<comment type="caution">
    <text evidence="9">The sequence shown here is derived from an EMBL/GenBank/DDBJ whole genome shotgun (WGS) entry which is preliminary data.</text>
</comment>
<evidence type="ECO:0000313" key="10">
    <source>
        <dbReference type="Proteomes" id="UP000291269"/>
    </source>
</evidence>
<feature type="transmembrane region" description="Helical" evidence="6">
    <location>
        <begin position="338"/>
        <end position="358"/>
    </location>
</feature>
<evidence type="ECO:0000256" key="3">
    <source>
        <dbReference type="ARBA" id="ARBA00022692"/>
    </source>
</evidence>
<keyword evidence="10" id="KW-1185">Reference proteome</keyword>
<gene>
    <name evidence="9" type="ORF">ESZ91_08560</name>
</gene>
<feature type="transmembrane region" description="Helical" evidence="6">
    <location>
        <begin position="791"/>
        <end position="813"/>
    </location>
</feature>
<evidence type="ECO:0000256" key="6">
    <source>
        <dbReference type="SAM" id="Phobius"/>
    </source>
</evidence>
<evidence type="ECO:0000256" key="2">
    <source>
        <dbReference type="ARBA" id="ARBA00022475"/>
    </source>
</evidence>
<evidence type="ECO:0000256" key="1">
    <source>
        <dbReference type="ARBA" id="ARBA00004651"/>
    </source>
</evidence>
<keyword evidence="4 6" id="KW-1133">Transmembrane helix</keyword>
<dbReference type="InterPro" id="IPR038766">
    <property type="entry name" value="Membrane_comp_ABC_pdt"/>
</dbReference>
<name>A0A4Q2KHJ9_9FIRM</name>